<dbReference type="EMBL" id="LR721786">
    <property type="protein sequence ID" value="VVW64101.1"/>
    <property type="molecule type" value="Genomic_DNA"/>
</dbReference>
<reference evidence="1" key="1">
    <citation type="submission" date="2019-09" db="EMBL/GenBank/DDBJ databases">
        <authorList>
            <person name="Zhang L."/>
        </authorList>
    </citation>
    <scope>NUCLEOTIDE SEQUENCE</scope>
</reference>
<organism evidence="1">
    <name type="scientific">Nymphaea colorata</name>
    <name type="common">pocket water lily</name>
    <dbReference type="NCBI Taxonomy" id="210225"/>
    <lineage>
        <taxon>Eukaryota</taxon>
        <taxon>Viridiplantae</taxon>
        <taxon>Streptophyta</taxon>
        <taxon>Embryophyta</taxon>
        <taxon>Tracheophyta</taxon>
        <taxon>Spermatophyta</taxon>
        <taxon>Magnoliopsida</taxon>
        <taxon>Nymphaeales</taxon>
        <taxon>Nymphaeaceae</taxon>
        <taxon>Nymphaea</taxon>
    </lineage>
</organism>
<dbReference type="AlphaFoldDB" id="A0A5K1FI88"/>
<proteinExistence type="predicted"/>
<sequence length="23" mass="2708">MILLNHINSLVIEKRCHYTAHCV</sequence>
<accession>A0A5K1FI88</accession>
<name>A0A5K1FI88_9MAGN</name>
<protein>
    <submittedName>
        <fullName evidence="1">Uncharacterized protein</fullName>
    </submittedName>
</protein>
<gene>
    <name evidence="1" type="ORF">NYM_LOCUS24737</name>
</gene>
<evidence type="ECO:0000313" key="1">
    <source>
        <dbReference type="EMBL" id="VVW64101.1"/>
    </source>
</evidence>